<protein>
    <submittedName>
        <fullName evidence="3">Uncharacterized protein</fullName>
    </submittedName>
</protein>
<sequence length="35" mass="3606">MLGSNLSAVAGDGDMGGDIQSIAYCPSPMFLSIMR</sequence>
<dbReference type="EMBL" id="CM001488">
    <property type="protein sequence ID" value="EIM62072.1"/>
    <property type="molecule type" value="Genomic_DNA"/>
</dbReference>
<evidence type="ECO:0000313" key="1">
    <source>
        <dbReference type="EMBL" id="EIM62072.1"/>
    </source>
</evidence>
<dbReference type="EMBL" id="CM001488">
    <property type="protein sequence ID" value="EIM62078.1"/>
    <property type="molecule type" value="Genomic_DNA"/>
</dbReference>
<gene>
    <name evidence="1" type="ORF">DespoDRAFT_00007</name>
    <name evidence="2" type="ORF">DespoDRAFT_00022</name>
    <name evidence="3" type="ORF">DespoDRAFT_00125</name>
</gene>
<reference evidence="3 4" key="2">
    <citation type="submission" date="2012-02" db="EMBL/GenBank/DDBJ databases">
        <title>Improved High-Quality Draft sequence of Desulfobacter postgatei 2ac9.</title>
        <authorList>
            <consortium name="US DOE Joint Genome Institute"/>
            <person name="Lucas S."/>
            <person name="Han J."/>
            <person name="Lapidus A."/>
            <person name="Cheng J.-F."/>
            <person name="Goodwin L."/>
            <person name="Pitluck S."/>
            <person name="Peters L."/>
            <person name="Ovchinnikova G."/>
            <person name="Held B."/>
            <person name="Detter J.C."/>
            <person name="Han C."/>
            <person name="Tapia R."/>
            <person name="Land M."/>
            <person name="Hauser L."/>
            <person name="Kyrpides N."/>
            <person name="Ivanova N."/>
            <person name="Pagani I."/>
            <person name="Orellana R."/>
            <person name="Lovley D."/>
            <person name="Woyke T."/>
        </authorList>
    </citation>
    <scope>NUCLEOTIDE SEQUENCE [LARGE SCALE GENOMIC DNA]</scope>
    <source>
        <strain evidence="3 4">2ac9</strain>
    </source>
</reference>
<evidence type="ECO:0000313" key="2">
    <source>
        <dbReference type="EMBL" id="EIM62078.1"/>
    </source>
</evidence>
<keyword evidence="4" id="KW-1185">Reference proteome</keyword>
<name>I5AY58_9BACT</name>
<dbReference type="EMBL" id="CM001488">
    <property type="protein sequence ID" value="EIM62171.1"/>
    <property type="molecule type" value="Genomic_DNA"/>
</dbReference>
<dbReference type="Proteomes" id="UP000005778">
    <property type="component" value="Chromosome"/>
</dbReference>
<evidence type="ECO:0000313" key="4">
    <source>
        <dbReference type="Proteomes" id="UP000005778"/>
    </source>
</evidence>
<dbReference type="HOGENOM" id="CLU_3364623_0_0_7"/>
<proteinExistence type="predicted"/>
<organism evidence="3 4">
    <name type="scientific">Desulfobacter postgatei 2ac9</name>
    <dbReference type="NCBI Taxonomy" id="879212"/>
    <lineage>
        <taxon>Bacteria</taxon>
        <taxon>Pseudomonadati</taxon>
        <taxon>Thermodesulfobacteriota</taxon>
        <taxon>Desulfobacteria</taxon>
        <taxon>Desulfobacterales</taxon>
        <taxon>Desulfobacteraceae</taxon>
        <taxon>Desulfobacter</taxon>
    </lineage>
</organism>
<reference evidence="3 4" key="1">
    <citation type="submission" date="2011-09" db="EMBL/GenBank/DDBJ databases">
        <authorList>
            <consortium name="US DOE Joint Genome Institute (JGI-PGF)"/>
            <person name="Lucas S."/>
            <person name="Han J."/>
            <person name="Lapidus A."/>
            <person name="Cheng J.-F."/>
            <person name="Goodwin L."/>
            <person name="Pitluck S."/>
            <person name="Peters L."/>
            <person name="Land M.L."/>
            <person name="Hauser L."/>
            <person name="Orellana R."/>
            <person name="Lovley D."/>
            <person name="Woyke T.J."/>
        </authorList>
    </citation>
    <scope>NUCLEOTIDE SEQUENCE [LARGE SCALE GENOMIC DNA]</scope>
    <source>
        <strain evidence="3 4">2ac9</strain>
    </source>
</reference>
<evidence type="ECO:0000313" key="3">
    <source>
        <dbReference type="EMBL" id="EIM62171.1"/>
    </source>
</evidence>
<accession>I5AY58</accession>
<dbReference type="AlphaFoldDB" id="I5AY58"/>